<dbReference type="GO" id="GO:0004497">
    <property type="term" value="F:monooxygenase activity"/>
    <property type="evidence" value="ECO:0007669"/>
    <property type="project" value="UniProtKB-KW"/>
</dbReference>
<sequence>MGYEVAAGSRVIINAWAIGRDPNMWENPEEFYPERFLDSGIDFKGFNFEFIPFGVGRRGCPGITFAIGVNELALAKLMHNFDFAPKKGLDMTEAPGTAVRIKFPLLGTPVPHFASN</sequence>
<evidence type="ECO:0000256" key="2">
    <source>
        <dbReference type="ARBA" id="ARBA00010617"/>
    </source>
</evidence>
<organism evidence="9 10">
    <name type="scientific">Olea europaea subsp. europaea</name>
    <dbReference type="NCBI Taxonomy" id="158383"/>
    <lineage>
        <taxon>Eukaryota</taxon>
        <taxon>Viridiplantae</taxon>
        <taxon>Streptophyta</taxon>
        <taxon>Embryophyta</taxon>
        <taxon>Tracheophyta</taxon>
        <taxon>Spermatophyta</taxon>
        <taxon>Magnoliopsida</taxon>
        <taxon>eudicotyledons</taxon>
        <taxon>Gunneridae</taxon>
        <taxon>Pentapetalae</taxon>
        <taxon>asterids</taxon>
        <taxon>lamiids</taxon>
        <taxon>Lamiales</taxon>
        <taxon>Oleaceae</taxon>
        <taxon>Oleeae</taxon>
        <taxon>Olea</taxon>
    </lineage>
</organism>
<evidence type="ECO:0000256" key="8">
    <source>
        <dbReference type="RuleBase" id="RU000461"/>
    </source>
</evidence>
<keyword evidence="8" id="KW-0503">Monooxygenase</keyword>
<evidence type="ECO:0000256" key="5">
    <source>
        <dbReference type="ARBA" id="ARBA00023002"/>
    </source>
</evidence>
<name>A0A8S0RR99_OLEEU</name>
<keyword evidence="6" id="KW-0472">Membrane</keyword>
<evidence type="ECO:0000256" key="7">
    <source>
        <dbReference type="PIRSR" id="PIRSR602401-1"/>
    </source>
</evidence>
<keyword evidence="3" id="KW-0812">Transmembrane</keyword>
<comment type="caution">
    <text evidence="9">The sequence shown here is derived from an EMBL/GenBank/DDBJ whole genome shotgun (WGS) entry which is preliminary data.</text>
</comment>
<dbReference type="GO" id="GO:0020037">
    <property type="term" value="F:heme binding"/>
    <property type="evidence" value="ECO:0007669"/>
    <property type="project" value="InterPro"/>
</dbReference>
<gene>
    <name evidence="9" type="ORF">OLEA9_A047054</name>
</gene>
<feature type="binding site" description="axial binding residue" evidence="7">
    <location>
        <position position="60"/>
    </location>
    <ligand>
        <name>heme</name>
        <dbReference type="ChEBI" id="CHEBI:30413"/>
    </ligand>
    <ligandPart>
        <name>Fe</name>
        <dbReference type="ChEBI" id="CHEBI:18248"/>
    </ligandPart>
</feature>
<keyword evidence="7 8" id="KW-0349">Heme</keyword>
<dbReference type="PRINTS" id="PR00463">
    <property type="entry name" value="EP450I"/>
</dbReference>
<comment type="similarity">
    <text evidence="2 8">Belongs to the cytochrome P450 family.</text>
</comment>
<dbReference type="InterPro" id="IPR036396">
    <property type="entry name" value="Cyt_P450_sf"/>
</dbReference>
<evidence type="ECO:0000256" key="3">
    <source>
        <dbReference type="ARBA" id="ARBA00022692"/>
    </source>
</evidence>
<dbReference type="InterPro" id="IPR002401">
    <property type="entry name" value="Cyt_P450_E_grp-I"/>
</dbReference>
<comment type="cofactor">
    <cofactor evidence="7">
        <name>heme</name>
        <dbReference type="ChEBI" id="CHEBI:30413"/>
    </cofactor>
</comment>
<proteinExistence type="inferred from homology"/>
<accession>A0A8S0RR99</accession>
<dbReference type="InterPro" id="IPR001128">
    <property type="entry name" value="Cyt_P450"/>
</dbReference>
<dbReference type="AlphaFoldDB" id="A0A8S0RR99"/>
<dbReference type="Pfam" id="PF00067">
    <property type="entry name" value="p450"/>
    <property type="match status" value="1"/>
</dbReference>
<dbReference type="SUPFAM" id="SSF48264">
    <property type="entry name" value="Cytochrome P450"/>
    <property type="match status" value="1"/>
</dbReference>
<dbReference type="GO" id="GO:0005506">
    <property type="term" value="F:iron ion binding"/>
    <property type="evidence" value="ECO:0007669"/>
    <property type="project" value="InterPro"/>
</dbReference>
<evidence type="ECO:0000256" key="6">
    <source>
        <dbReference type="ARBA" id="ARBA00023136"/>
    </source>
</evidence>
<dbReference type="EMBL" id="CACTIH010003686">
    <property type="protein sequence ID" value="CAA2982054.1"/>
    <property type="molecule type" value="Genomic_DNA"/>
</dbReference>
<reference evidence="9 10" key="1">
    <citation type="submission" date="2019-12" db="EMBL/GenBank/DDBJ databases">
        <authorList>
            <person name="Alioto T."/>
            <person name="Alioto T."/>
            <person name="Gomez Garrido J."/>
        </authorList>
    </citation>
    <scope>NUCLEOTIDE SEQUENCE [LARGE SCALE GENOMIC DNA]</scope>
</reference>
<keyword evidence="4" id="KW-1133">Transmembrane helix</keyword>
<evidence type="ECO:0000256" key="1">
    <source>
        <dbReference type="ARBA" id="ARBA00004167"/>
    </source>
</evidence>
<keyword evidence="5 8" id="KW-0560">Oxidoreductase</keyword>
<dbReference type="Proteomes" id="UP000594638">
    <property type="component" value="Unassembled WGS sequence"/>
</dbReference>
<dbReference type="InterPro" id="IPR050193">
    <property type="entry name" value="Cytochrome_P450_71"/>
</dbReference>
<keyword evidence="7 8" id="KW-0408">Iron</keyword>
<protein>
    <submittedName>
        <fullName evidence="9">Cytochrome P450 71A6-like</fullName>
    </submittedName>
</protein>
<dbReference type="GO" id="GO:0016020">
    <property type="term" value="C:membrane"/>
    <property type="evidence" value="ECO:0007669"/>
    <property type="project" value="UniProtKB-SubCell"/>
</dbReference>
<evidence type="ECO:0000313" key="10">
    <source>
        <dbReference type="Proteomes" id="UP000594638"/>
    </source>
</evidence>
<dbReference type="PROSITE" id="PS00086">
    <property type="entry name" value="CYTOCHROME_P450"/>
    <property type="match status" value="1"/>
</dbReference>
<evidence type="ECO:0000256" key="4">
    <source>
        <dbReference type="ARBA" id="ARBA00022989"/>
    </source>
</evidence>
<dbReference type="Gramene" id="OE9A047054T1">
    <property type="protein sequence ID" value="OE9A047054C1"/>
    <property type="gene ID" value="OE9A047054"/>
</dbReference>
<dbReference type="OrthoDB" id="1055148at2759"/>
<dbReference type="InterPro" id="IPR017972">
    <property type="entry name" value="Cyt_P450_CS"/>
</dbReference>
<dbReference type="PANTHER" id="PTHR47956">
    <property type="entry name" value="CYTOCHROME P450 71B11-RELATED"/>
    <property type="match status" value="1"/>
</dbReference>
<evidence type="ECO:0000313" key="9">
    <source>
        <dbReference type="EMBL" id="CAA2982054.1"/>
    </source>
</evidence>
<dbReference type="Gene3D" id="1.10.630.10">
    <property type="entry name" value="Cytochrome P450"/>
    <property type="match status" value="1"/>
</dbReference>
<dbReference type="PANTHER" id="PTHR47956:SF4">
    <property type="entry name" value="CYTOCHROME P450 71A21-RELATED"/>
    <property type="match status" value="1"/>
</dbReference>
<dbReference type="GO" id="GO:0016705">
    <property type="term" value="F:oxidoreductase activity, acting on paired donors, with incorporation or reduction of molecular oxygen"/>
    <property type="evidence" value="ECO:0007669"/>
    <property type="project" value="InterPro"/>
</dbReference>
<comment type="subcellular location">
    <subcellularLocation>
        <location evidence="1">Membrane</location>
        <topology evidence="1">Single-pass membrane protein</topology>
    </subcellularLocation>
</comment>
<keyword evidence="10" id="KW-1185">Reference proteome</keyword>
<keyword evidence="7 8" id="KW-0479">Metal-binding</keyword>